<protein>
    <submittedName>
        <fullName evidence="1">Uncharacterized protein</fullName>
    </submittedName>
</protein>
<gene>
    <name evidence="1" type="ORF">OESDEN_13945</name>
</gene>
<organism evidence="1 2">
    <name type="scientific">Oesophagostomum dentatum</name>
    <name type="common">Nodular worm</name>
    <dbReference type="NCBI Taxonomy" id="61180"/>
    <lineage>
        <taxon>Eukaryota</taxon>
        <taxon>Metazoa</taxon>
        <taxon>Ecdysozoa</taxon>
        <taxon>Nematoda</taxon>
        <taxon>Chromadorea</taxon>
        <taxon>Rhabditida</taxon>
        <taxon>Rhabditina</taxon>
        <taxon>Rhabditomorpha</taxon>
        <taxon>Strongyloidea</taxon>
        <taxon>Strongylidae</taxon>
        <taxon>Oesophagostomum</taxon>
    </lineage>
</organism>
<evidence type="ECO:0000313" key="1">
    <source>
        <dbReference type="EMBL" id="KHJ86309.1"/>
    </source>
</evidence>
<evidence type="ECO:0000313" key="2">
    <source>
        <dbReference type="Proteomes" id="UP000053660"/>
    </source>
</evidence>
<dbReference type="AlphaFoldDB" id="A0A0B1SMY3"/>
<accession>A0A0B1SMY3</accession>
<reference evidence="1 2" key="1">
    <citation type="submission" date="2014-03" db="EMBL/GenBank/DDBJ databases">
        <title>Draft genome of the hookworm Oesophagostomum dentatum.</title>
        <authorList>
            <person name="Mitreva M."/>
        </authorList>
    </citation>
    <scope>NUCLEOTIDE SEQUENCE [LARGE SCALE GENOMIC DNA]</scope>
    <source>
        <strain evidence="1 2">OD-Hann</strain>
    </source>
</reference>
<feature type="non-terminal residue" evidence="1">
    <location>
        <position position="60"/>
    </location>
</feature>
<proteinExistence type="predicted"/>
<dbReference type="Proteomes" id="UP000053660">
    <property type="component" value="Unassembled WGS sequence"/>
</dbReference>
<name>A0A0B1SMY3_OESDE</name>
<keyword evidence="2" id="KW-1185">Reference proteome</keyword>
<dbReference type="EMBL" id="KN560867">
    <property type="protein sequence ID" value="KHJ86309.1"/>
    <property type="molecule type" value="Genomic_DNA"/>
</dbReference>
<sequence>MKMPSHPGGSADLRWRSIDSAPAVRQYLTTLHMEINRSPPNLSSFVACDVKLASCVAEYA</sequence>